<protein>
    <submittedName>
        <fullName evidence="1">Uncharacterized protein</fullName>
    </submittedName>
</protein>
<gene>
    <name evidence="1" type="ORF">M404DRAFT_1007619</name>
</gene>
<keyword evidence="2" id="KW-1185">Reference proteome</keyword>
<evidence type="ECO:0000313" key="2">
    <source>
        <dbReference type="Proteomes" id="UP000054217"/>
    </source>
</evidence>
<dbReference type="EMBL" id="KN832070">
    <property type="protein sequence ID" value="KIN95323.1"/>
    <property type="molecule type" value="Genomic_DNA"/>
</dbReference>
<dbReference type="AlphaFoldDB" id="A0A0C3NIX2"/>
<organism evidence="1 2">
    <name type="scientific">Pisolithus tinctorius Marx 270</name>
    <dbReference type="NCBI Taxonomy" id="870435"/>
    <lineage>
        <taxon>Eukaryota</taxon>
        <taxon>Fungi</taxon>
        <taxon>Dikarya</taxon>
        <taxon>Basidiomycota</taxon>
        <taxon>Agaricomycotina</taxon>
        <taxon>Agaricomycetes</taxon>
        <taxon>Agaricomycetidae</taxon>
        <taxon>Boletales</taxon>
        <taxon>Sclerodermatineae</taxon>
        <taxon>Pisolithaceae</taxon>
        <taxon>Pisolithus</taxon>
    </lineage>
</organism>
<evidence type="ECO:0000313" key="1">
    <source>
        <dbReference type="EMBL" id="KIN95323.1"/>
    </source>
</evidence>
<accession>A0A0C3NIX2</accession>
<dbReference type="HOGENOM" id="CLU_2672054_0_0_1"/>
<proteinExistence type="predicted"/>
<reference evidence="1 2" key="1">
    <citation type="submission" date="2014-04" db="EMBL/GenBank/DDBJ databases">
        <authorList>
            <consortium name="DOE Joint Genome Institute"/>
            <person name="Kuo A."/>
            <person name="Kohler A."/>
            <person name="Costa M.D."/>
            <person name="Nagy L.G."/>
            <person name="Floudas D."/>
            <person name="Copeland A."/>
            <person name="Barry K.W."/>
            <person name="Cichocki N."/>
            <person name="Veneault-Fourrey C."/>
            <person name="LaButti K."/>
            <person name="Lindquist E.A."/>
            <person name="Lipzen A."/>
            <person name="Lundell T."/>
            <person name="Morin E."/>
            <person name="Murat C."/>
            <person name="Sun H."/>
            <person name="Tunlid A."/>
            <person name="Henrissat B."/>
            <person name="Grigoriev I.V."/>
            <person name="Hibbett D.S."/>
            <person name="Martin F."/>
            <person name="Nordberg H.P."/>
            <person name="Cantor M.N."/>
            <person name="Hua S.X."/>
        </authorList>
    </citation>
    <scope>NUCLEOTIDE SEQUENCE [LARGE SCALE GENOMIC DNA]</scope>
    <source>
        <strain evidence="1 2">Marx 270</strain>
    </source>
</reference>
<dbReference type="InParanoid" id="A0A0C3NIX2"/>
<dbReference type="Proteomes" id="UP000054217">
    <property type="component" value="Unassembled WGS sequence"/>
</dbReference>
<reference evidence="2" key="2">
    <citation type="submission" date="2015-01" db="EMBL/GenBank/DDBJ databases">
        <title>Evolutionary Origins and Diversification of the Mycorrhizal Mutualists.</title>
        <authorList>
            <consortium name="DOE Joint Genome Institute"/>
            <consortium name="Mycorrhizal Genomics Consortium"/>
            <person name="Kohler A."/>
            <person name="Kuo A."/>
            <person name="Nagy L.G."/>
            <person name="Floudas D."/>
            <person name="Copeland A."/>
            <person name="Barry K.W."/>
            <person name="Cichocki N."/>
            <person name="Veneault-Fourrey C."/>
            <person name="LaButti K."/>
            <person name="Lindquist E.A."/>
            <person name="Lipzen A."/>
            <person name="Lundell T."/>
            <person name="Morin E."/>
            <person name="Murat C."/>
            <person name="Riley R."/>
            <person name="Ohm R."/>
            <person name="Sun H."/>
            <person name="Tunlid A."/>
            <person name="Henrissat B."/>
            <person name="Grigoriev I.V."/>
            <person name="Hibbett D.S."/>
            <person name="Martin F."/>
        </authorList>
    </citation>
    <scope>NUCLEOTIDE SEQUENCE [LARGE SCALE GENOMIC DNA]</scope>
    <source>
        <strain evidence="2">Marx 270</strain>
    </source>
</reference>
<name>A0A0C3NIX2_PISTI</name>
<sequence>MAFCLSHHAQERSSTDTMTTLASEAIWKEGEDGNWNGQRSIDGLTISIHRIVITARYTLTSWPSGPGLPCDPSYG</sequence>